<evidence type="ECO:0000256" key="3">
    <source>
        <dbReference type="ARBA" id="ARBA00022475"/>
    </source>
</evidence>
<evidence type="ECO:0000256" key="5">
    <source>
        <dbReference type="ARBA" id="ARBA00022989"/>
    </source>
</evidence>
<dbReference type="Proteomes" id="UP000374630">
    <property type="component" value="Unassembled WGS sequence"/>
</dbReference>
<evidence type="ECO:0000256" key="7">
    <source>
        <dbReference type="SAM" id="MobiDB-lite"/>
    </source>
</evidence>
<dbReference type="GO" id="GO:0016746">
    <property type="term" value="F:acyltransferase activity"/>
    <property type="evidence" value="ECO:0007669"/>
    <property type="project" value="UniProtKB-KW"/>
</dbReference>
<keyword evidence="3" id="KW-1003">Cell membrane</keyword>
<feature type="domain" description="Acyltransferase 3" evidence="9">
    <location>
        <begin position="48"/>
        <end position="398"/>
    </location>
</feature>
<sequence length="414" mass="46507">ARTERQPRRHPPTTPPNPPPAAAHAAPIPSRPTAPARPTEPNAPARIAGLDILKTLAIFFVIAYHAGAGLYAAALMKDAPHAVISQLNYFATGLLATCIPIFFFVNGVLLFNRPLDIRRHIRKMVTLIALTVVWSVGTQVAFVAMGQWERLSARQIVHNVWQPVNQLNNHLWFLPALFVMYCFFPLMKSAFDQHRGWIEAFTVVAVLSTFVVVGVQMLIDVWQFLRYGNVGNQATVDIWNQFNPLRGIEGYSLVYFMLGGLLSSQRQPGHRRADQRSTEWIPALIVLIAAMVVYFGYNLTFAFSGQPGHDVVWGYSNPLVLIMTVSLYYMLRKVRLRTRIASWVFTLIGANTLGVYFIHWILIAAFRALHINFIAMLGPGLWACCAEALVILAISCAMCWLMRRIPGVRRLVML</sequence>
<proteinExistence type="inferred from homology"/>
<organism evidence="10 11">
    <name type="scientific">Bifidobacterium vespertilionis</name>
    <dbReference type="NCBI Taxonomy" id="2562524"/>
    <lineage>
        <taxon>Bacteria</taxon>
        <taxon>Bacillati</taxon>
        <taxon>Actinomycetota</taxon>
        <taxon>Actinomycetes</taxon>
        <taxon>Bifidobacteriales</taxon>
        <taxon>Bifidobacteriaceae</taxon>
        <taxon>Bifidobacterium</taxon>
    </lineage>
</organism>
<feature type="transmembrane region" description="Helical" evidence="8">
    <location>
        <begin position="283"/>
        <end position="305"/>
    </location>
</feature>
<feature type="region of interest" description="Disordered" evidence="7">
    <location>
        <begin position="1"/>
        <end position="41"/>
    </location>
</feature>
<dbReference type="RefSeq" id="WP_150395006.1">
    <property type="nucleotide sequence ID" value="NZ_RZNZ01000027.1"/>
</dbReference>
<feature type="transmembrane region" description="Helical" evidence="8">
    <location>
        <begin position="203"/>
        <end position="225"/>
    </location>
</feature>
<evidence type="ECO:0000256" key="8">
    <source>
        <dbReference type="SAM" id="Phobius"/>
    </source>
</evidence>
<comment type="subcellular location">
    <subcellularLocation>
        <location evidence="1">Cell membrane</location>
        <topology evidence="1">Multi-pass membrane protein</topology>
    </subcellularLocation>
</comment>
<feature type="compositionally biased region" description="Pro residues" evidence="7">
    <location>
        <begin position="12"/>
        <end position="21"/>
    </location>
</feature>
<evidence type="ECO:0000256" key="1">
    <source>
        <dbReference type="ARBA" id="ARBA00004651"/>
    </source>
</evidence>
<keyword evidence="11" id="KW-1185">Reference proteome</keyword>
<feature type="transmembrane region" description="Helical" evidence="8">
    <location>
        <begin position="87"/>
        <end position="112"/>
    </location>
</feature>
<protein>
    <submittedName>
        <fullName evidence="10">Acyltransferase</fullName>
    </submittedName>
</protein>
<evidence type="ECO:0000259" key="9">
    <source>
        <dbReference type="Pfam" id="PF01757"/>
    </source>
</evidence>
<reference evidence="10 11" key="1">
    <citation type="journal article" date="2019" name="Syst. Appl. Microbiol.">
        <title>Characterization of Bifidobacterium species in feaces of the Egyptian fruit bat: Description of B. vespertilionis sp. nov. and B. rousetti sp. nov.</title>
        <authorList>
            <person name="Modesto M."/>
            <person name="Satti M."/>
            <person name="Watanabe K."/>
            <person name="Puglisi E."/>
            <person name="Morelli L."/>
            <person name="Huang C.-H."/>
            <person name="Liou J.-S."/>
            <person name="Miyashita M."/>
            <person name="Tamura T."/>
            <person name="Saito S."/>
            <person name="Mori K."/>
            <person name="Huang L."/>
            <person name="Sciavilla P."/>
            <person name="Sandri C."/>
            <person name="Spiezio C."/>
            <person name="Vitali F."/>
            <person name="Cavalieri D."/>
            <person name="Perpetuini G."/>
            <person name="Tofalo R."/>
            <person name="Bonetti A."/>
            <person name="Arita M."/>
            <person name="Mattarelli P."/>
        </authorList>
    </citation>
    <scope>NUCLEOTIDE SEQUENCE [LARGE SCALE GENOMIC DNA]</scope>
    <source>
        <strain evidence="10 11">RST16</strain>
    </source>
</reference>
<dbReference type="InterPro" id="IPR002656">
    <property type="entry name" value="Acyl_transf_3_dom"/>
</dbReference>
<keyword evidence="10" id="KW-0012">Acyltransferase</keyword>
<evidence type="ECO:0000313" key="10">
    <source>
        <dbReference type="EMBL" id="KAA8815679.1"/>
    </source>
</evidence>
<feature type="non-terminal residue" evidence="10">
    <location>
        <position position="1"/>
    </location>
</feature>
<keyword evidence="5 8" id="KW-1133">Transmembrane helix</keyword>
<comment type="similarity">
    <text evidence="2">Belongs to the acyltransferase 3 family.</text>
</comment>
<feature type="transmembrane region" description="Helical" evidence="8">
    <location>
        <begin position="124"/>
        <end position="145"/>
    </location>
</feature>
<accession>A0ABQ6SP72</accession>
<feature type="transmembrane region" description="Helical" evidence="8">
    <location>
        <begin position="311"/>
        <end position="331"/>
    </location>
</feature>
<feature type="transmembrane region" description="Helical" evidence="8">
    <location>
        <begin position="343"/>
        <end position="368"/>
    </location>
</feature>
<evidence type="ECO:0000256" key="2">
    <source>
        <dbReference type="ARBA" id="ARBA00007400"/>
    </source>
</evidence>
<feature type="transmembrane region" description="Helical" evidence="8">
    <location>
        <begin position="380"/>
        <end position="401"/>
    </location>
</feature>
<dbReference type="Pfam" id="PF01757">
    <property type="entry name" value="Acyl_transf_3"/>
    <property type="match status" value="1"/>
</dbReference>
<keyword evidence="10" id="KW-0808">Transferase</keyword>
<evidence type="ECO:0000256" key="6">
    <source>
        <dbReference type="ARBA" id="ARBA00023136"/>
    </source>
</evidence>
<dbReference type="PANTHER" id="PTHR40074">
    <property type="entry name" value="O-ACETYLTRANSFERASE WECH"/>
    <property type="match status" value="1"/>
</dbReference>
<keyword evidence="4 8" id="KW-0812">Transmembrane</keyword>
<dbReference type="EMBL" id="RZNZ01000027">
    <property type="protein sequence ID" value="KAA8815679.1"/>
    <property type="molecule type" value="Genomic_DNA"/>
</dbReference>
<evidence type="ECO:0000313" key="11">
    <source>
        <dbReference type="Proteomes" id="UP000374630"/>
    </source>
</evidence>
<name>A0ABQ6SP72_9BIFI</name>
<feature type="transmembrane region" description="Helical" evidence="8">
    <location>
        <begin position="171"/>
        <end position="191"/>
    </location>
</feature>
<evidence type="ECO:0000256" key="4">
    <source>
        <dbReference type="ARBA" id="ARBA00022692"/>
    </source>
</evidence>
<gene>
    <name evidence="10" type="ORF">EMO90_11930</name>
</gene>
<keyword evidence="6 8" id="KW-0472">Membrane</keyword>
<feature type="transmembrane region" description="Helical" evidence="8">
    <location>
        <begin position="245"/>
        <end position="262"/>
    </location>
</feature>
<dbReference type="PANTHER" id="PTHR40074:SF2">
    <property type="entry name" value="O-ACETYLTRANSFERASE WECH"/>
    <property type="match status" value="1"/>
</dbReference>
<comment type="caution">
    <text evidence="10">The sequence shown here is derived from an EMBL/GenBank/DDBJ whole genome shotgun (WGS) entry which is preliminary data.</text>
</comment>
<feature type="transmembrane region" description="Helical" evidence="8">
    <location>
        <begin position="56"/>
        <end position="75"/>
    </location>
</feature>